<gene>
    <name evidence="2" type="ORF">PCAMFM013_S017g000036</name>
</gene>
<evidence type="ECO:0000256" key="1">
    <source>
        <dbReference type="SAM" id="MobiDB-lite"/>
    </source>
</evidence>
<proteinExistence type="predicted"/>
<keyword evidence="3" id="KW-1185">Reference proteome</keyword>
<dbReference type="EMBL" id="HG793150">
    <property type="protein sequence ID" value="CRL26053.1"/>
    <property type="molecule type" value="Genomic_DNA"/>
</dbReference>
<sequence>MRARLTRQRVEAIVKDQASAQHEGVVTYPEASPTLARQP</sequence>
<dbReference type="AlphaFoldDB" id="A0A0G4PIP2"/>
<reference evidence="2 3" key="1">
    <citation type="journal article" date="2014" name="Nat. Commun.">
        <title>Multiple recent horizontal transfers of a large genomic region in cheese making fungi.</title>
        <authorList>
            <person name="Cheeseman K."/>
            <person name="Ropars J."/>
            <person name="Renault P."/>
            <person name="Dupont J."/>
            <person name="Gouzy J."/>
            <person name="Branca A."/>
            <person name="Abraham A.L."/>
            <person name="Ceppi M."/>
            <person name="Conseiller E."/>
            <person name="Debuchy R."/>
            <person name="Malagnac F."/>
            <person name="Goarin A."/>
            <person name="Silar P."/>
            <person name="Lacoste S."/>
            <person name="Sallet E."/>
            <person name="Bensimon A."/>
            <person name="Giraud T."/>
            <person name="Brygoo Y."/>
        </authorList>
    </citation>
    <scope>NUCLEOTIDE SEQUENCE [LARGE SCALE GENOMIC DNA]</scope>
    <source>
        <strain evidence="3">FM 013</strain>
    </source>
</reference>
<organism evidence="2 3">
    <name type="scientific">Penicillium camemberti (strain FM 013)</name>
    <dbReference type="NCBI Taxonomy" id="1429867"/>
    <lineage>
        <taxon>Eukaryota</taxon>
        <taxon>Fungi</taxon>
        <taxon>Dikarya</taxon>
        <taxon>Ascomycota</taxon>
        <taxon>Pezizomycotina</taxon>
        <taxon>Eurotiomycetes</taxon>
        <taxon>Eurotiomycetidae</taxon>
        <taxon>Eurotiales</taxon>
        <taxon>Aspergillaceae</taxon>
        <taxon>Penicillium</taxon>
    </lineage>
</organism>
<name>A0A0G4PIP2_PENC3</name>
<evidence type="ECO:0000313" key="3">
    <source>
        <dbReference type="Proteomes" id="UP000053732"/>
    </source>
</evidence>
<protein>
    <submittedName>
        <fullName evidence="2">Str. FM013</fullName>
    </submittedName>
</protein>
<dbReference type="Proteomes" id="UP000053732">
    <property type="component" value="Unassembled WGS sequence"/>
</dbReference>
<evidence type="ECO:0000313" key="2">
    <source>
        <dbReference type="EMBL" id="CRL26053.1"/>
    </source>
</evidence>
<accession>A0A0G4PIP2</accession>
<feature type="region of interest" description="Disordered" evidence="1">
    <location>
        <begin position="17"/>
        <end position="39"/>
    </location>
</feature>